<dbReference type="SMART" id="SM00369">
    <property type="entry name" value="LRR_TYP"/>
    <property type="match status" value="6"/>
</dbReference>
<organism evidence="3">
    <name type="scientific">Hexamita inflata</name>
    <dbReference type="NCBI Taxonomy" id="28002"/>
    <lineage>
        <taxon>Eukaryota</taxon>
        <taxon>Metamonada</taxon>
        <taxon>Diplomonadida</taxon>
        <taxon>Hexamitidae</taxon>
        <taxon>Hexamitinae</taxon>
        <taxon>Hexamita</taxon>
    </lineage>
</organism>
<keyword evidence="5" id="KW-1185">Reference proteome</keyword>
<keyword evidence="1" id="KW-0433">Leucine-rich repeat</keyword>
<protein>
    <submittedName>
        <fullName evidence="3">Uncharacterized protein</fullName>
    </submittedName>
</protein>
<dbReference type="PROSITE" id="PS51450">
    <property type="entry name" value="LRR"/>
    <property type="match status" value="6"/>
</dbReference>
<comment type="caution">
    <text evidence="3">The sequence shown here is derived from an EMBL/GenBank/DDBJ whole genome shotgun (WGS) entry which is preliminary data.</text>
</comment>
<evidence type="ECO:0000313" key="4">
    <source>
        <dbReference type="EMBL" id="CAL6070829.1"/>
    </source>
</evidence>
<dbReference type="AlphaFoldDB" id="A0AA86UPF4"/>
<dbReference type="SMART" id="SM00365">
    <property type="entry name" value="LRR_SD22"/>
    <property type="match status" value="8"/>
</dbReference>
<proteinExistence type="predicted"/>
<evidence type="ECO:0000256" key="1">
    <source>
        <dbReference type="ARBA" id="ARBA00022614"/>
    </source>
</evidence>
<reference evidence="4 5" key="2">
    <citation type="submission" date="2024-07" db="EMBL/GenBank/DDBJ databases">
        <authorList>
            <person name="Akdeniz Z."/>
        </authorList>
    </citation>
    <scope>NUCLEOTIDE SEQUENCE [LARGE SCALE GENOMIC DNA]</scope>
</reference>
<dbReference type="InterPro" id="IPR032675">
    <property type="entry name" value="LRR_dom_sf"/>
</dbReference>
<keyword evidence="2" id="KW-0677">Repeat</keyword>
<dbReference type="InterPro" id="IPR003591">
    <property type="entry name" value="Leu-rich_rpt_typical-subtyp"/>
</dbReference>
<dbReference type="PANTHER" id="PTHR46652">
    <property type="entry name" value="LEUCINE-RICH REPEAT AND IQ DOMAIN-CONTAINING PROTEIN 1-RELATED"/>
    <property type="match status" value="1"/>
</dbReference>
<dbReference type="InterPro" id="IPR006553">
    <property type="entry name" value="Leu-rich_rpt_Cys-con_subtyp"/>
</dbReference>
<dbReference type="EMBL" id="CAXDID020000287">
    <property type="protein sequence ID" value="CAL6070829.1"/>
    <property type="molecule type" value="Genomic_DNA"/>
</dbReference>
<gene>
    <name evidence="3" type="ORF">HINF_LOCUS33888</name>
    <name evidence="4" type="ORF">HINF_LOCUS54846</name>
</gene>
<name>A0AA86UPF4_9EUKA</name>
<dbReference type="InterPro" id="IPR001611">
    <property type="entry name" value="Leu-rich_rpt"/>
</dbReference>
<accession>A0AA86UPF4</accession>
<dbReference type="InterPro" id="IPR050836">
    <property type="entry name" value="SDS22/Internalin_LRR"/>
</dbReference>
<dbReference type="SMART" id="SM00367">
    <property type="entry name" value="LRR_CC"/>
    <property type="match status" value="4"/>
</dbReference>
<evidence type="ECO:0000256" key="2">
    <source>
        <dbReference type="ARBA" id="ARBA00022737"/>
    </source>
</evidence>
<dbReference type="Proteomes" id="UP001642409">
    <property type="component" value="Unassembled WGS sequence"/>
</dbReference>
<dbReference type="Gene3D" id="3.80.10.10">
    <property type="entry name" value="Ribonuclease Inhibitor"/>
    <property type="match status" value="3"/>
</dbReference>
<sequence length="977" mass="114125">MQPDDEYDQRMTDKFLGQITDEALIIENDPDLMSLQFMRNLNPSQLKLIFCKNIIPTLSSSTIKELDITYCNVQSLAQYQLENLEVLKLQCYKIDGVECTQILWNIVQYPKLQQLSLFGFVGVEVAPLSQIALQITKLSLNYCELQNVDHLKILANLKELNIAYNKYVDITALKDMSQLLALDLSFCSLEQIDTLRSLVNLKELKLRCNQVDITPLQYLSELVRIDLNSCGLCYISVLQYLPNLEEVDIANNSIIYIQPLQELNSIVELDARFNKIVDFHTIQYHPNHNKYHLDFQEQPTNEEVLLIKLQQQEEIQYYKEMIIKYKKQNVEQNKLLIQKDQQVTCLDFLQKLSIRILELENCENIIPKFTNNKIAELLIQTCNISNFKLIELNNLEILTLKSQKLMCAQRLIQSITKFKYLQELNIYGYNIIDLNPLLQMELLTRLSLSSCGLKDIENLRLLANLKSLNISENSNIDFTCLQYFTQLNVLNLRSCGLNTIDFLKNLVKLEKLNIKNNSIMHIQPVEDLNKLLILNAQNNRIIDEYKIVYHPHFKKFNFSDQEQPSEEIKKEIDRQRDSYFYKQEQSYIEKYQKQIIDGSLTIDLDPELLCLQFIRNFIINKLVINNCKNIIPILHNQNITELQIKNCNIQSIKQLNLENLEILQLESELSSTQLQNINRNSNFEKTFNDLDIQKERIIRSSSQYSIDDFACYLFKFKKLKILMVSGHKCADCQQISQMGQLNKLQLNYCSLEKIDEFICLINLKELQLCGNPGIDITPLQHLTQLTSLQLTLCGLKNIEILKNMVNLKELNLSRNNLTDITPLQYLFQLIILEVSLCNIYNIDAMDALINLEQLSLQSNNIVYIKPLKNLTKLLKLNIRYNQIEDINTIQNHPNFQKFYSNVQQQSQRDVWLCANKLRNINAPIYILKKIKAQRKKICLVQKNTINDMIEAQKYSQIAFCQHIVLLLNQINSIDTYQ</sequence>
<dbReference type="SUPFAM" id="SSF52058">
    <property type="entry name" value="L domain-like"/>
    <property type="match status" value="3"/>
</dbReference>
<evidence type="ECO:0000313" key="5">
    <source>
        <dbReference type="Proteomes" id="UP001642409"/>
    </source>
</evidence>
<evidence type="ECO:0000313" key="3">
    <source>
        <dbReference type="EMBL" id="CAI9946243.1"/>
    </source>
</evidence>
<reference evidence="3" key="1">
    <citation type="submission" date="2023-06" db="EMBL/GenBank/DDBJ databases">
        <authorList>
            <person name="Kurt Z."/>
        </authorList>
    </citation>
    <scope>NUCLEOTIDE SEQUENCE</scope>
</reference>
<dbReference type="EMBL" id="CATOUU010000759">
    <property type="protein sequence ID" value="CAI9946243.1"/>
    <property type="molecule type" value="Genomic_DNA"/>
</dbReference>
<dbReference type="PANTHER" id="PTHR46652:SF3">
    <property type="entry name" value="LEUCINE-RICH REPEAT-CONTAINING PROTEIN 9"/>
    <property type="match status" value="1"/>
</dbReference>